<evidence type="ECO:0000313" key="2">
    <source>
        <dbReference type="EMBL" id="EFC36210.1"/>
    </source>
</evidence>
<proteinExistence type="predicted"/>
<reference evidence="3 4" key="1">
    <citation type="journal article" date="2010" name="Cell">
        <title>The genome of Naegleria gruberi illuminates early eukaryotic versatility.</title>
        <authorList>
            <person name="Fritz-Laylin L.K."/>
            <person name="Prochnik S.E."/>
            <person name="Ginger M.L."/>
            <person name="Dacks J.B."/>
            <person name="Carpenter M.L."/>
            <person name="Field M.C."/>
            <person name="Kuo A."/>
            <person name="Paredez A."/>
            <person name="Chapman J."/>
            <person name="Pham J."/>
            <person name="Shu S."/>
            <person name="Neupane R."/>
            <person name="Cipriano M."/>
            <person name="Mancuso J."/>
            <person name="Tu H."/>
            <person name="Salamov A."/>
            <person name="Lindquist E."/>
            <person name="Shapiro H."/>
            <person name="Lucas S."/>
            <person name="Grigoriev I.V."/>
            <person name="Cande W.Z."/>
            <person name="Fulton C."/>
            <person name="Rokhsar D.S."/>
            <person name="Dawson S.C."/>
        </authorList>
    </citation>
    <scope>NUCLEOTIDE SEQUENCE [LARGE SCALE GENOMIC DNA]</scope>
    <source>
        <strain evidence="3 4">NEG-M</strain>
    </source>
</reference>
<dbReference type="EMBL" id="GG738915">
    <property type="protein sequence ID" value="EFC37751.1"/>
    <property type="molecule type" value="Genomic_DNA"/>
</dbReference>
<dbReference type="GeneID" id="8853598"/>
<feature type="region of interest" description="Disordered" evidence="1">
    <location>
        <begin position="143"/>
        <end position="192"/>
    </location>
</feature>
<dbReference type="KEGG" id="ngr:NAEGRDRAFT_53582"/>
<organism evidence="4">
    <name type="scientific">Naegleria gruberi</name>
    <name type="common">Amoeba</name>
    <dbReference type="NCBI Taxonomy" id="5762"/>
    <lineage>
        <taxon>Eukaryota</taxon>
        <taxon>Discoba</taxon>
        <taxon>Heterolobosea</taxon>
        <taxon>Tetramitia</taxon>
        <taxon>Eutetramitia</taxon>
        <taxon>Vahlkampfiidae</taxon>
        <taxon>Naegleria</taxon>
    </lineage>
</organism>
<dbReference type="AlphaFoldDB" id="D2VZS7"/>
<dbReference type="RefSeq" id="XP_002670495.1">
    <property type="nucleotide sequence ID" value="XM_002670449.1"/>
</dbReference>
<keyword evidence="4" id="KW-1185">Reference proteome</keyword>
<evidence type="ECO:0000313" key="3">
    <source>
        <dbReference type="EMBL" id="EFC37751.1"/>
    </source>
</evidence>
<dbReference type="VEuPathDB" id="AmoebaDB:NAEGRDRAFT_53582"/>
<gene>
    <name evidence="3" type="ORF">NAEGRDRAFT_53582</name>
    <name evidence="2" type="ORF">NAEGRDRAFT_54526</name>
</gene>
<feature type="region of interest" description="Disordered" evidence="1">
    <location>
        <begin position="69"/>
        <end position="91"/>
    </location>
</feature>
<protein>
    <submittedName>
        <fullName evidence="3">Predicted protein</fullName>
    </submittedName>
</protein>
<sequence length="270" mass="30002">MAHARLCQVEQNVIDVQQQCKVSCSSLISCEETEKSSTTKTLQSCLQSNSSPKPSLILTVCKNGKEYSMRKRENKSTKRPSNRLEETQKSKRRHLEDFPLVLTPVCSSFNLQSQDSIYSPIIITPCTSNLNDITTEISGMPITPKSSSEISASCDEFSQSDSEEPSSVATVDSRTTQNTRHRSNSNIVQTSSEVSTPVIPLTSSTITPYSSTTTCSITSQFDSLSSPSSPLSSCHPSENYTDDEINIFFNSWMDCYELKKKQFINSRNKL</sequence>
<feature type="compositionally biased region" description="Polar residues" evidence="1">
    <location>
        <begin position="144"/>
        <end position="192"/>
    </location>
</feature>
<accession>D2VZS7</accession>
<name>D2VZS7_NAEGR</name>
<evidence type="ECO:0000313" key="4">
    <source>
        <dbReference type="Proteomes" id="UP000006671"/>
    </source>
</evidence>
<dbReference type="Proteomes" id="UP000006671">
    <property type="component" value="Unassembled WGS sequence"/>
</dbReference>
<dbReference type="EMBL" id="GG738935">
    <property type="protein sequence ID" value="EFC36210.1"/>
    <property type="molecule type" value="Genomic_DNA"/>
</dbReference>
<evidence type="ECO:0000256" key="1">
    <source>
        <dbReference type="SAM" id="MobiDB-lite"/>
    </source>
</evidence>